<accession>D8RP75</accession>
<dbReference type="KEGG" id="smo:SELMODRAFT_270998"/>
<keyword evidence="9" id="KW-1185">Reference proteome</keyword>
<dbReference type="FunCoup" id="D8RP75">
    <property type="interactions" value="64"/>
</dbReference>
<dbReference type="InterPro" id="IPR029058">
    <property type="entry name" value="AB_hydrolase_fold"/>
</dbReference>
<keyword evidence="6" id="KW-0472">Membrane</keyword>
<dbReference type="InterPro" id="IPR056304">
    <property type="entry name" value="Lip-like_C"/>
</dbReference>
<proteinExistence type="predicted"/>
<dbReference type="eggNOG" id="ENOG502QPNZ">
    <property type="taxonomic scope" value="Eukaryota"/>
</dbReference>
<evidence type="ECO:0000313" key="8">
    <source>
        <dbReference type="EMBL" id="EFJ26212.1"/>
    </source>
</evidence>
<evidence type="ECO:0000256" key="6">
    <source>
        <dbReference type="SAM" id="Phobius"/>
    </source>
</evidence>
<dbReference type="InParanoid" id="D8RP75"/>
<keyword evidence="3" id="KW-0732">Signal</keyword>
<dbReference type="GO" id="GO:0005576">
    <property type="term" value="C:extracellular region"/>
    <property type="evidence" value="ECO:0007669"/>
    <property type="project" value="UniProtKB-SubCell"/>
</dbReference>
<evidence type="ECO:0000256" key="3">
    <source>
        <dbReference type="ARBA" id="ARBA00022729"/>
    </source>
</evidence>
<keyword evidence="2" id="KW-0964">Secreted</keyword>
<dbReference type="STRING" id="88036.D8RP75"/>
<dbReference type="EMBL" id="GL377585">
    <property type="protein sequence ID" value="EFJ26212.1"/>
    <property type="molecule type" value="Genomic_DNA"/>
</dbReference>
<evidence type="ECO:0000256" key="2">
    <source>
        <dbReference type="ARBA" id="ARBA00022525"/>
    </source>
</evidence>
<comment type="subcellular location">
    <subcellularLocation>
        <location evidence="1">Secreted</location>
    </subcellularLocation>
</comment>
<protein>
    <recommendedName>
        <fullName evidence="7">Lipase-like C-terminal domain-containing protein</fullName>
    </recommendedName>
</protein>
<dbReference type="HOGENOM" id="CLU_047641_0_0_1"/>
<keyword evidence="4" id="KW-0378">Hydrolase</keyword>
<dbReference type="SUPFAM" id="SSF53474">
    <property type="entry name" value="alpha/beta-Hydrolases"/>
    <property type="match status" value="1"/>
</dbReference>
<feature type="transmembrane region" description="Helical" evidence="6">
    <location>
        <begin position="6"/>
        <end position="37"/>
    </location>
</feature>
<dbReference type="Pfam" id="PF24708">
    <property type="entry name" value="Lip_C"/>
    <property type="match status" value="1"/>
</dbReference>
<reference evidence="8 9" key="1">
    <citation type="journal article" date="2011" name="Science">
        <title>The Selaginella genome identifies genetic changes associated with the evolution of vascular plants.</title>
        <authorList>
            <person name="Banks J.A."/>
            <person name="Nishiyama T."/>
            <person name="Hasebe M."/>
            <person name="Bowman J.L."/>
            <person name="Gribskov M."/>
            <person name="dePamphilis C."/>
            <person name="Albert V.A."/>
            <person name="Aono N."/>
            <person name="Aoyama T."/>
            <person name="Ambrose B.A."/>
            <person name="Ashton N.W."/>
            <person name="Axtell M.J."/>
            <person name="Barker E."/>
            <person name="Barker M.S."/>
            <person name="Bennetzen J.L."/>
            <person name="Bonawitz N.D."/>
            <person name="Chapple C."/>
            <person name="Cheng C."/>
            <person name="Correa L.G."/>
            <person name="Dacre M."/>
            <person name="DeBarry J."/>
            <person name="Dreyer I."/>
            <person name="Elias M."/>
            <person name="Engstrom E.M."/>
            <person name="Estelle M."/>
            <person name="Feng L."/>
            <person name="Finet C."/>
            <person name="Floyd S.K."/>
            <person name="Frommer W.B."/>
            <person name="Fujita T."/>
            <person name="Gramzow L."/>
            <person name="Gutensohn M."/>
            <person name="Harholt J."/>
            <person name="Hattori M."/>
            <person name="Heyl A."/>
            <person name="Hirai T."/>
            <person name="Hiwatashi Y."/>
            <person name="Ishikawa M."/>
            <person name="Iwata M."/>
            <person name="Karol K.G."/>
            <person name="Koehler B."/>
            <person name="Kolukisaoglu U."/>
            <person name="Kubo M."/>
            <person name="Kurata T."/>
            <person name="Lalonde S."/>
            <person name="Li K."/>
            <person name="Li Y."/>
            <person name="Litt A."/>
            <person name="Lyons E."/>
            <person name="Manning G."/>
            <person name="Maruyama T."/>
            <person name="Michael T.P."/>
            <person name="Mikami K."/>
            <person name="Miyazaki S."/>
            <person name="Morinaga S."/>
            <person name="Murata T."/>
            <person name="Mueller-Roeber B."/>
            <person name="Nelson D.R."/>
            <person name="Obara M."/>
            <person name="Oguri Y."/>
            <person name="Olmstead R.G."/>
            <person name="Onodera N."/>
            <person name="Petersen B.L."/>
            <person name="Pils B."/>
            <person name="Prigge M."/>
            <person name="Rensing S.A."/>
            <person name="Riano-Pachon D.M."/>
            <person name="Roberts A.W."/>
            <person name="Sato Y."/>
            <person name="Scheller H.V."/>
            <person name="Schulz B."/>
            <person name="Schulz C."/>
            <person name="Shakirov E.V."/>
            <person name="Shibagaki N."/>
            <person name="Shinohara N."/>
            <person name="Shippen D.E."/>
            <person name="Soerensen I."/>
            <person name="Sotooka R."/>
            <person name="Sugimoto N."/>
            <person name="Sugita M."/>
            <person name="Sumikawa N."/>
            <person name="Tanurdzic M."/>
            <person name="Theissen G."/>
            <person name="Ulvskov P."/>
            <person name="Wakazuki S."/>
            <person name="Weng J.K."/>
            <person name="Willats W.W."/>
            <person name="Wipf D."/>
            <person name="Wolf P.G."/>
            <person name="Yang L."/>
            <person name="Zimmer A.D."/>
            <person name="Zhu Q."/>
            <person name="Mitros T."/>
            <person name="Hellsten U."/>
            <person name="Loque D."/>
            <person name="Otillar R."/>
            <person name="Salamov A."/>
            <person name="Schmutz J."/>
            <person name="Shapiro H."/>
            <person name="Lindquist E."/>
            <person name="Lucas S."/>
            <person name="Rokhsar D."/>
            <person name="Grigoriev I.V."/>
        </authorList>
    </citation>
    <scope>NUCLEOTIDE SEQUENCE [LARGE SCALE GENOMIC DNA]</scope>
</reference>
<gene>
    <name evidence="8" type="ORF">SELMODRAFT_270998</name>
</gene>
<keyword evidence="5" id="KW-0443">Lipid metabolism</keyword>
<keyword evidence="6" id="KW-0812">Transmembrane</keyword>
<sequence>MAGEKFLWHFLLFAELFVSSAVHLAYGLVIFGSAVLADLLSGRSIDSAFTVASEAVNPSVATSIDGGIATTDTRDGSDVTPVVLLHGIFGFGKGKLGTISYWAGAEKKYGRVLVPDLGSLTSIHDRACELFYFLKGGTVDYGASHSSEYGHARFGRTFEQGHFPEWDEHRPVHFVGHSSGAQVARVLQEMLANKEFPGYENASADWVLSITALSGALNGTTRVYIDGIQPEDGCTLKPLCLLQLLRVGALVYEWLDISYLKNYYSFGFDHYNLQWQKAGLIGLASSIAGYSGPFATGDWILPDLSLQAAARINRKLKTHPNTYYISYATQRTMKVCGKTIPSSLRGIHPLLLLRTLEMCLWRHPGHLSLPFSGYRDADWQDNDGALNTISQLYPRFPFSHPNSLLDSLQGDQPLKRGLWYYTVLEADHIFFIIDRERAGVHFDVLYDSIFERCRKQMVKSTIQAVKDASQALTG</sequence>
<dbReference type="OrthoDB" id="206848at2759"/>
<evidence type="ECO:0000256" key="1">
    <source>
        <dbReference type="ARBA" id="ARBA00004613"/>
    </source>
</evidence>
<organism evidence="9">
    <name type="scientific">Selaginella moellendorffii</name>
    <name type="common">Spikemoss</name>
    <dbReference type="NCBI Taxonomy" id="88036"/>
    <lineage>
        <taxon>Eukaryota</taxon>
        <taxon>Viridiplantae</taxon>
        <taxon>Streptophyta</taxon>
        <taxon>Embryophyta</taxon>
        <taxon>Tracheophyta</taxon>
        <taxon>Lycopodiopsida</taxon>
        <taxon>Selaginellales</taxon>
        <taxon>Selaginellaceae</taxon>
        <taxon>Selaginella</taxon>
    </lineage>
</organism>
<evidence type="ECO:0000259" key="7">
    <source>
        <dbReference type="Pfam" id="PF24708"/>
    </source>
</evidence>
<evidence type="ECO:0000256" key="5">
    <source>
        <dbReference type="ARBA" id="ARBA00023098"/>
    </source>
</evidence>
<name>D8RP75_SELML</name>
<feature type="domain" description="Lipase-like C-terminal" evidence="7">
    <location>
        <begin position="80"/>
        <end position="194"/>
    </location>
</feature>
<dbReference type="Gramene" id="EFJ26212">
    <property type="protein sequence ID" value="EFJ26212"/>
    <property type="gene ID" value="SELMODRAFT_270998"/>
</dbReference>
<evidence type="ECO:0000313" key="9">
    <source>
        <dbReference type="Proteomes" id="UP000001514"/>
    </source>
</evidence>
<dbReference type="GO" id="GO:0016787">
    <property type="term" value="F:hydrolase activity"/>
    <property type="evidence" value="ECO:0007669"/>
    <property type="project" value="UniProtKB-KW"/>
</dbReference>
<keyword evidence="6" id="KW-1133">Transmembrane helix</keyword>
<dbReference type="GO" id="GO:0006629">
    <property type="term" value="P:lipid metabolic process"/>
    <property type="evidence" value="ECO:0007669"/>
    <property type="project" value="UniProtKB-KW"/>
</dbReference>
<dbReference type="Proteomes" id="UP000001514">
    <property type="component" value="Unassembled WGS sequence"/>
</dbReference>
<dbReference type="Gene3D" id="3.40.50.1820">
    <property type="entry name" value="alpha/beta hydrolase"/>
    <property type="match status" value="1"/>
</dbReference>
<evidence type="ECO:0000256" key="4">
    <source>
        <dbReference type="ARBA" id="ARBA00022801"/>
    </source>
</evidence>
<dbReference type="AlphaFoldDB" id="D8RP75"/>
<dbReference type="PANTHER" id="PTHR34043:SF3">
    <property type="entry name" value="ALPHA_BETA-HYDROLASES SUPERFAMILY PROTEIN"/>
    <property type="match status" value="1"/>
</dbReference>
<dbReference type="PANTHER" id="PTHR34043">
    <property type="entry name" value="ALPHA/BETA-HYDROLASES SUPERFAMILY PROTEIN"/>
    <property type="match status" value="1"/>
</dbReference>